<protein>
    <recommendedName>
        <fullName evidence="6">Tetratricopeptide repeat protein</fullName>
    </recommendedName>
</protein>
<reference evidence="4" key="1">
    <citation type="submission" date="2022-03" db="EMBL/GenBank/DDBJ databases">
        <title>Genome Identification and Characterization of new species Bdellovibrio reynosense LBG001 sp. nov. from a Mexico soil sample.</title>
        <authorList>
            <person name="Camilli A."/>
            <person name="Ajao Y."/>
            <person name="Guo X."/>
        </authorList>
    </citation>
    <scope>NUCLEOTIDE SEQUENCE</scope>
    <source>
        <strain evidence="4">LBG001</strain>
    </source>
</reference>
<accession>A0ABY4C5R1</accession>
<evidence type="ECO:0000313" key="4">
    <source>
        <dbReference type="EMBL" id="UOF00292.1"/>
    </source>
</evidence>
<keyword evidence="1" id="KW-0802">TPR repeat</keyword>
<evidence type="ECO:0008006" key="6">
    <source>
        <dbReference type="Google" id="ProtNLM"/>
    </source>
</evidence>
<dbReference type="SUPFAM" id="SSF48452">
    <property type="entry name" value="TPR-like"/>
    <property type="match status" value="1"/>
</dbReference>
<keyword evidence="3" id="KW-0732">Signal</keyword>
<sequence length="261" mass="29113">MSKFKFLSVFVLFFILPALAWSQNPSTEQAFKQATELYLKKDYEKARDEFAKLLDQDPNNATILTNLALSEFQLGKKPLAIGLLRKALASEPDLATAQAGLKFIQGQLQVKEVPHQIETYETVRANLLQPVPLFAYLVISALSFFAMGWVLLSYGGRRKKALEEEASLPSFPVIGLILSVCFVVFTTLAILKIYDATIMRGTIIDEKVSLQTAPGDNQVAILELFGGMEVILRQTQDDWVQVTYPGALTGWIKKSSVMMTR</sequence>
<evidence type="ECO:0000256" key="3">
    <source>
        <dbReference type="SAM" id="SignalP"/>
    </source>
</evidence>
<dbReference type="Proteomes" id="UP000830116">
    <property type="component" value="Chromosome"/>
</dbReference>
<keyword evidence="5" id="KW-1185">Reference proteome</keyword>
<name>A0ABY4C5R1_9BACT</name>
<dbReference type="SMART" id="SM00028">
    <property type="entry name" value="TPR"/>
    <property type="match status" value="2"/>
</dbReference>
<keyword evidence="2" id="KW-0812">Transmembrane</keyword>
<proteinExistence type="predicted"/>
<dbReference type="EMBL" id="CP093442">
    <property type="protein sequence ID" value="UOF00292.1"/>
    <property type="molecule type" value="Genomic_DNA"/>
</dbReference>
<feature type="transmembrane region" description="Helical" evidence="2">
    <location>
        <begin position="133"/>
        <end position="152"/>
    </location>
</feature>
<dbReference type="Gene3D" id="2.30.30.40">
    <property type="entry name" value="SH3 Domains"/>
    <property type="match status" value="1"/>
</dbReference>
<dbReference type="InterPro" id="IPR019734">
    <property type="entry name" value="TPR_rpt"/>
</dbReference>
<feature type="signal peptide" evidence="3">
    <location>
        <begin position="1"/>
        <end position="20"/>
    </location>
</feature>
<keyword evidence="2" id="KW-1133">Transmembrane helix</keyword>
<gene>
    <name evidence="4" type="ORF">MNR06_11325</name>
</gene>
<feature type="transmembrane region" description="Helical" evidence="2">
    <location>
        <begin position="173"/>
        <end position="194"/>
    </location>
</feature>
<organism evidence="4 5">
    <name type="scientific">Bdellovibrio reynosensis</name>
    <dbReference type="NCBI Taxonomy" id="2835041"/>
    <lineage>
        <taxon>Bacteria</taxon>
        <taxon>Pseudomonadati</taxon>
        <taxon>Bdellovibrionota</taxon>
        <taxon>Bdellovibrionia</taxon>
        <taxon>Bdellovibrionales</taxon>
        <taxon>Pseudobdellovibrionaceae</taxon>
        <taxon>Bdellovibrio</taxon>
    </lineage>
</organism>
<feature type="chain" id="PRO_5046997204" description="Tetratricopeptide repeat protein" evidence="3">
    <location>
        <begin position="21"/>
        <end position="261"/>
    </location>
</feature>
<dbReference type="RefSeq" id="WP_243536101.1">
    <property type="nucleotide sequence ID" value="NZ_CP093442.1"/>
</dbReference>
<feature type="repeat" description="TPR" evidence="1">
    <location>
        <begin position="27"/>
        <end position="60"/>
    </location>
</feature>
<dbReference type="InterPro" id="IPR011990">
    <property type="entry name" value="TPR-like_helical_dom_sf"/>
</dbReference>
<dbReference type="Gene3D" id="1.25.40.10">
    <property type="entry name" value="Tetratricopeptide repeat domain"/>
    <property type="match status" value="1"/>
</dbReference>
<dbReference type="PROSITE" id="PS50005">
    <property type="entry name" value="TPR"/>
    <property type="match status" value="1"/>
</dbReference>
<evidence type="ECO:0000256" key="1">
    <source>
        <dbReference type="PROSITE-ProRule" id="PRU00339"/>
    </source>
</evidence>
<evidence type="ECO:0000256" key="2">
    <source>
        <dbReference type="SAM" id="Phobius"/>
    </source>
</evidence>
<keyword evidence="2" id="KW-0472">Membrane</keyword>
<evidence type="ECO:0000313" key="5">
    <source>
        <dbReference type="Proteomes" id="UP000830116"/>
    </source>
</evidence>